<dbReference type="Proteomes" id="UP001301728">
    <property type="component" value="Unassembled WGS sequence"/>
</dbReference>
<name>A0ABU5TS26_9CYAN</name>
<comment type="caution">
    <text evidence="1">The sequence shown here is derived from an EMBL/GenBank/DDBJ whole genome shotgun (WGS) entry which is preliminary data.</text>
</comment>
<organism evidence="1 2">
    <name type="scientific">Limnoraphis robusta CCNP1315</name>
    <dbReference type="NCBI Taxonomy" id="3110306"/>
    <lineage>
        <taxon>Bacteria</taxon>
        <taxon>Bacillati</taxon>
        <taxon>Cyanobacteriota</taxon>
        <taxon>Cyanophyceae</taxon>
        <taxon>Oscillatoriophycideae</taxon>
        <taxon>Oscillatoriales</taxon>
        <taxon>Sirenicapillariaceae</taxon>
        <taxon>Limnoraphis</taxon>
    </lineage>
</organism>
<keyword evidence="2" id="KW-1185">Reference proteome</keyword>
<evidence type="ECO:0000313" key="2">
    <source>
        <dbReference type="Proteomes" id="UP001301728"/>
    </source>
</evidence>
<reference evidence="1 2" key="1">
    <citation type="submission" date="2023-12" db="EMBL/GenBank/DDBJ databases">
        <title>Baltic Sea Cyanobacteria.</title>
        <authorList>
            <person name="Delbaje E."/>
            <person name="Fewer D.P."/>
            <person name="Shishido T.K."/>
        </authorList>
    </citation>
    <scope>NUCLEOTIDE SEQUENCE [LARGE SCALE GENOMIC DNA]</scope>
    <source>
        <strain evidence="1 2">CCNP 1315</strain>
    </source>
</reference>
<dbReference type="RefSeq" id="WP_323218597.1">
    <property type="nucleotide sequence ID" value="NZ_JAYGHT010000002.1"/>
</dbReference>
<evidence type="ECO:0008006" key="3">
    <source>
        <dbReference type="Google" id="ProtNLM"/>
    </source>
</evidence>
<dbReference type="EMBL" id="JAYGHT010000002">
    <property type="protein sequence ID" value="MEA5517515.1"/>
    <property type="molecule type" value="Genomic_DNA"/>
</dbReference>
<dbReference type="Gene3D" id="3.40.50.150">
    <property type="entry name" value="Vaccinia Virus protein VP39"/>
    <property type="match status" value="1"/>
</dbReference>
<accession>A0ABU5TS26</accession>
<dbReference type="InterPro" id="IPR029063">
    <property type="entry name" value="SAM-dependent_MTases_sf"/>
</dbReference>
<gene>
    <name evidence="1" type="ORF">VB854_00995</name>
</gene>
<proteinExistence type="predicted"/>
<sequence>MYHRTISDWLNLLIDVGFVLEKFVEPKANDEITSQYPQIKDAQVVAYFFQVRCRKPS</sequence>
<protein>
    <recommendedName>
        <fullName evidence="3">Methyltransferase</fullName>
    </recommendedName>
</protein>
<evidence type="ECO:0000313" key="1">
    <source>
        <dbReference type="EMBL" id="MEA5517515.1"/>
    </source>
</evidence>